<comment type="caution">
    <text evidence="2">The sequence shown here is derived from an EMBL/GenBank/DDBJ whole genome shotgun (WGS) entry which is preliminary data.</text>
</comment>
<dbReference type="PROSITE" id="PS51257">
    <property type="entry name" value="PROKAR_LIPOPROTEIN"/>
    <property type="match status" value="1"/>
</dbReference>
<proteinExistence type="predicted"/>
<sequence>MKKVMAVAVASVFLVACSEKNEAYYLDNIGKAEQKMESCNEAARKAFMSGKTSELDRLKKDAECNAASSAIKTHKRMQYELEKKQAEERHAQAVKTARDAINESLKDQTWQKQIAAYLGSECVNAFSFNKTPECTAWDEVYESAVTQGKAQMQSVTYLELKGEEKTYCGEDKRPKSACTVWQNVVGEKATEVLQPMDIFELYTKKGDFCHAEGYDASSSCKAWEGLYRERSQALTQHFVNDFDAFKTAYNQCYVKMQAVRDLGLSYFDQDEQFRPILHSVPCAQANQAYRDRRLGYSDFKAPIE</sequence>
<dbReference type="EMBL" id="JAGIBU010000006">
    <property type="protein sequence ID" value="MBS7825034.1"/>
    <property type="molecule type" value="Genomic_DNA"/>
</dbReference>
<organism evidence="2 3">
    <name type="scientific">Wohlfahrtiimonas chitiniclastica</name>
    <dbReference type="NCBI Taxonomy" id="400946"/>
    <lineage>
        <taxon>Bacteria</taxon>
        <taxon>Pseudomonadati</taxon>
        <taxon>Pseudomonadota</taxon>
        <taxon>Gammaproteobacteria</taxon>
        <taxon>Cardiobacteriales</taxon>
        <taxon>Ignatzschineriaceae</taxon>
        <taxon>Wohlfahrtiimonas</taxon>
    </lineage>
</organism>
<keyword evidence="1" id="KW-0175">Coiled coil</keyword>
<feature type="coiled-coil region" evidence="1">
    <location>
        <begin position="76"/>
        <end position="103"/>
    </location>
</feature>
<reference evidence="2" key="1">
    <citation type="submission" date="2021-03" db="EMBL/GenBank/DDBJ databases">
        <title>Identification and antibiotic profiling of Wohlfahrtiimonas chitiniclastica, an underestimated human pathogen.</title>
        <authorList>
            <person name="Kopf A."/>
            <person name="Bunk B."/>
            <person name="Coldewey S."/>
            <person name="Gunzer F."/>
            <person name="Riedel T."/>
            <person name="Schroettner P."/>
        </authorList>
    </citation>
    <scope>NUCLEOTIDE SEQUENCE</scope>
    <source>
        <strain evidence="2">DSM 100917</strain>
    </source>
</reference>
<name>A0AB35BZE4_9GAMM</name>
<evidence type="ECO:0000313" key="3">
    <source>
        <dbReference type="Proteomes" id="UP000680020"/>
    </source>
</evidence>
<dbReference type="Proteomes" id="UP000680020">
    <property type="component" value="Unassembled WGS sequence"/>
</dbReference>
<dbReference type="AlphaFoldDB" id="A0AB35BZE4"/>
<evidence type="ECO:0000256" key="1">
    <source>
        <dbReference type="SAM" id="Coils"/>
    </source>
</evidence>
<gene>
    <name evidence="2" type="ORF">J7561_07425</name>
</gene>
<dbReference type="RefSeq" id="WP_213404150.1">
    <property type="nucleotide sequence ID" value="NZ_JAGIBT010000007.1"/>
</dbReference>
<evidence type="ECO:0008006" key="4">
    <source>
        <dbReference type="Google" id="ProtNLM"/>
    </source>
</evidence>
<accession>A0AB35BZE4</accession>
<protein>
    <recommendedName>
        <fullName evidence="4">Lipoprotein</fullName>
    </recommendedName>
</protein>
<evidence type="ECO:0000313" key="2">
    <source>
        <dbReference type="EMBL" id="MBS7825034.1"/>
    </source>
</evidence>